<evidence type="ECO:0000259" key="15">
    <source>
        <dbReference type="Pfam" id="PF05662"/>
    </source>
</evidence>
<reference evidence="17 18" key="1">
    <citation type="submission" date="2023-06" db="EMBL/GenBank/DDBJ databases">
        <title>Complete Genome Sequence of Gallibacterium anatis Strain BJF12, Isolated from a chicken with diarrhea.</title>
        <authorList>
            <person name="Guo F."/>
            <person name="Bu W."/>
            <person name="Xu F."/>
            <person name="Wen T."/>
        </authorList>
    </citation>
    <scope>NUCLEOTIDE SEQUENCE [LARGE SCALE GENOMIC DNA]</scope>
    <source>
        <strain evidence="17 18">BJF12</strain>
    </source>
</reference>
<dbReference type="Pfam" id="PF03895">
    <property type="entry name" value="YadA_anchor"/>
    <property type="match status" value="1"/>
</dbReference>
<keyword evidence="4" id="KW-0813">Transport</keyword>
<dbReference type="Gene3D" id="3.30.1300.30">
    <property type="entry name" value="GSPII I/J protein-like"/>
    <property type="match status" value="1"/>
</dbReference>
<dbReference type="Gene3D" id="2.150.10.10">
    <property type="entry name" value="Serralysin-like metalloprotease, C-terminal"/>
    <property type="match status" value="4"/>
</dbReference>
<dbReference type="Proteomes" id="UP001226750">
    <property type="component" value="Chromosome"/>
</dbReference>
<evidence type="ECO:0000256" key="2">
    <source>
        <dbReference type="ARBA" id="ARBA00004442"/>
    </source>
</evidence>
<protein>
    <submittedName>
        <fullName evidence="17">YadA-like family protein</fullName>
    </submittedName>
</protein>
<dbReference type="GO" id="GO:0009279">
    <property type="term" value="C:cell outer membrane"/>
    <property type="evidence" value="ECO:0007669"/>
    <property type="project" value="UniProtKB-SubCell"/>
</dbReference>
<feature type="region of interest" description="Disordered" evidence="12">
    <location>
        <begin position="545"/>
        <end position="564"/>
    </location>
</feature>
<feature type="region of interest" description="Disordered" evidence="12">
    <location>
        <begin position="2472"/>
        <end position="2495"/>
    </location>
</feature>
<dbReference type="InterPro" id="IPR008635">
    <property type="entry name" value="Coiled_stalk_dom"/>
</dbReference>
<dbReference type="SUPFAM" id="SSF101967">
    <property type="entry name" value="Adhesin YadA, collagen-binding domain"/>
    <property type="match status" value="5"/>
</dbReference>
<feature type="domain" description="Trimeric autotransporter adhesin YadA-like stalk" evidence="15">
    <location>
        <begin position="3687"/>
        <end position="3728"/>
    </location>
</feature>
<evidence type="ECO:0000313" key="17">
    <source>
        <dbReference type="EMBL" id="WIM78770.1"/>
    </source>
</evidence>
<evidence type="ECO:0000259" key="13">
    <source>
        <dbReference type="Pfam" id="PF03895"/>
    </source>
</evidence>
<evidence type="ECO:0000256" key="8">
    <source>
        <dbReference type="ARBA" id="ARBA00022927"/>
    </source>
</evidence>
<dbReference type="InterPro" id="IPR045584">
    <property type="entry name" value="Pilin-like"/>
</dbReference>
<keyword evidence="5" id="KW-1134">Transmembrane beta strand</keyword>
<gene>
    <name evidence="17" type="ORF">QP018_08265</name>
</gene>
<feature type="compositionally biased region" description="Polar residues" evidence="12">
    <location>
        <begin position="2584"/>
        <end position="2600"/>
    </location>
</feature>
<feature type="compositionally biased region" description="Polar residues" evidence="12">
    <location>
        <begin position="2472"/>
        <end position="2484"/>
    </location>
</feature>
<comment type="similarity">
    <text evidence="3">Belongs to the autotransporter-2 (AT-2) (TC 1.B.40) family.</text>
</comment>
<dbReference type="Gene3D" id="2.20.70.140">
    <property type="match status" value="1"/>
</dbReference>
<comment type="subcellular location">
    <subcellularLocation>
        <location evidence="2">Cell outer membrane</location>
    </subcellularLocation>
    <subcellularLocation>
        <location evidence="1">Cell surface</location>
    </subcellularLocation>
</comment>
<dbReference type="Gene3D" id="1.20.5.170">
    <property type="match status" value="1"/>
</dbReference>
<feature type="region of interest" description="Disordered" evidence="12">
    <location>
        <begin position="1661"/>
        <end position="1695"/>
    </location>
</feature>
<evidence type="ECO:0000259" key="14">
    <source>
        <dbReference type="Pfam" id="PF05658"/>
    </source>
</evidence>
<feature type="compositionally biased region" description="Low complexity" evidence="12">
    <location>
        <begin position="1661"/>
        <end position="1672"/>
    </location>
</feature>
<evidence type="ECO:0000313" key="18">
    <source>
        <dbReference type="Proteomes" id="UP001226750"/>
    </source>
</evidence>
<evidence type="ECO:0000256" key="10">
    <source>
        <dbReference type="ARBA" id="ARBA00023237"/>
    </source>
</evidence>
<evidence type="ECO:0000256" key="11">
    <source>
        <dbReference type="SAM" id="Coils"/>
    </source>
</evidence>
<feature type="region of interest" description="Disordered" evidence="12">
    <location>
        <begin position="1572"/>
        <end position="1597"/>
    </location>
</feature>
<proteinExistence type="inferred from homology"/>
<feature type="compositionally biased region" description="Low complexity" evidence="12">
    <location>
        <begin position="2611"/>
        <end position="2623"/>
    </location>
</feature>
<dbReference type="GO" id="GO:0015031">
    <property type="term" value="P:protein transport"/>
    <property type="evidence" value="ECO:0007669"/>
    <property type="project" value="UniProtKB-KW"/>
</dbReference>
<dbReference type="RefSeq" id="WP_285097396.1">
    <property type="nucleotide sequence ID" value="NZ_CP126975.1"/>
</dbReference>
<evidence type="ECO:0000256" key="5">
    <source>
        <dbReference type="ARBA" id="ARBA00022452"/>
    </source>
</evidence>
<feature type="compositionally biased region" description="Basic and acidic residues" evidence="12">
    <location>
        <begin position="3519"/>
        <end position="3540"/>
    </location>
</feature>
<feature type="compositionally biased region" description="Polar residues" evidence="12">
    <location>
        <begin position="2952"/>
        <end position="2961"/>
    </location>
</feature>
<dbReference type="GO" id="GO:0009986">
    <property type="term" value="C:cell surface"/>
    <property type="evidence" value="ECO:0007669"/>
    <property type="project" value="UniProtKB-SubCell"/>
</dbReference>
<feature type="domain" description="Trimeric autotransporter adhesin YadA-like head" evidence="14">
    <location>
        <begin position="3423"/>
        <end position="3449"/>
    </location>
</feature>
<keyword evidence="7" id="KW-0732">Signal</keyword>
<feature type="region of interest" description="Disordered" evidence="12">
    <location>
        <begin position="1361"/>
        <end position="1400"/>
    </location>
</feature>
<feature type="compositionally biased region" description="Polar residues" evidence="12">
    <location>
        <begin position="545"/>
        <end position="559"/>
    </location>
</feature>
<evidence type="ECO:0000256" key="9">
    <source>
        <dbReference type="ARBA" id="ARBA00023136"/>
    </source>
</evidence>
<feature type="region of interest" description="Disordered" evidence="12">
    <location>
        <begin position="2541"/>
        <end position="2623"/>
    </location>
</feature>
<feature type="region of interest" description="Disordered" evidence="12">
    <location>
        <begin position="2986"/>
        <end position="3009"/>
    </location>
</feature>
<keyword evidence="6" id="KW-0812">Transmembrane</keyword>
<dbReference type="InterPro" id="IPR008640">
    <property type="entry name" value="Adhesin_Head_dom"/>
</dbReference>
<feature type="domain" description="Trimeric autotransporter adhesin YadA-like stalk" evidence="15">
    <location>
        <begin position="3298"/>
        <end position="3329"/>
    </location>
</feature>
<evidence type="ECO:0000256" key="6">
    <source>
        <dbReference type="ARBA" id="ARBA00022692"/>
    </source>
</evidence>
<dbReference type="Pfam" id="PF13018">
    <property type="entry name" value="ESPR"/>
    <property type="match status" value="1"/>
</dbReference>
<feature type="domain" description="Trimeric autotransporter adhesin YadA-like head" evidence="14">
    <location>
        <begin position="329"/>
        <end position="355"/>
    </location>
</feature>
<dbReference type="EMBL" id="CP126975">
    <property type="protein sequence ID" value="WIM78770.1"/>
    <property type="molecule type" value="Genomic_DNA"/>
</dbReference>
<evidence type="ECO:0000256" key="12">
    <source>
        <dbReference type="SAM" id="MobiDB-lite"/>
    </source>
</evidence>
<evidence type="ECO:0000256" key="4">
    <source>
        <dbReference type="ARBA" id="ARBA00022448"/>
    </source>
</evidence>
<dbReference type="InterPro" id="IPR011049">
    <property type="entry name" value="Serralysin-like_metalloprot_C"/>
</dbReference>
<evidence type="ECO:0000259" key="16">
    <source>
        <dbReference type="Pfam" id="PF13018"/>
    </source>
</evidence>
<sequence>MNKVYKIIFDPILGLFKVVSELAKGKGKANKGKKVATFVVLSSLSSIALASYTVGEGVTRNGAGGAIVIGAGDGYRQGDTYDPRAYAGKDNAGSAGNNGTVIGRTAIGWSTGDTAYGAFSNAKGSSVLTKEVTLSDSFDSLTIKDGYGIFYIRPNSDSKLQANTGGDNVALGFKSSAFGLQSVSLGMKSIASGTNALSVGTRSVARDSYSVAIGSESKGMGEASVAMGTFSNALGNYRLNLNIFNDINSDGHSTITQPEQIYSGGSLKDNSSKYQLMPSTLQTGENGSITMASKIIIEKNSPNKEDAALGVKAIALGDRSASIGVKTVANGTAALAVGTESVARTDYTIAQGYQAKAWEAGAIAIGKEAKANAQNAIVLGNGSSNQSQNALVLGNEITLPTGNDNSVVIGYQSTIATNGETRGTSSYDSATIGGLTYGGFTGNPTSVFSIGPTGGRTLQHVAAGQISATSLDAINGSQLYRTNLALGNLATTLVSNLGGNAAVVNTNGDTLGNLTFSNIGNTGQDTVHGAIQKIADSTVTLAGNSGTTTAQNRQTNSSFGIKGADDGGITTTASGSDVQISLDDTTKTTLAKVAPMETKVSQIEGDLATTKNNLATTQGDVSNIQNNITQLSTGKADTALSNLTDEGKNVITGLVDVTSSSDALKVSSSTDQVSKKKTFALSLDEAGIKQLAGTTNLTQDIEAAKDAAKAAAVTEANAFTTTQISNLSSTLKFEGDSKTGEPQVNLKTETLKIKGTKDFVTTSANGTELTIDLADSLKDKLNNLPTNATQDIQNITNKLGDTALTTVNGNTTPTTITQAINQITSAVNSGWEIQQGSTKKGDIGAGKKVRFTDGNLTTASVEMPNNSDVATVKFDVQTTNLTNDSTGQVSAGDTAKLVTAGDIATAINTATSSLSSSLAFRGDNNQNVEATAAGDTNTKVDLKTQTLKVLGTAGQITTQATTNGLTIGLDSAITDKLTQLETSSTSAAGDITNIKNLLGDTNPTTKINGNNTAPTSISDAVNQLTTAVNTGWKLKGNGSEVGDIGATEAVDFVNGTNTTATVTAKTADKPATVSFSVNTATLANDSTTGTITTPTAGDENKLVTAGNLATVVNNAVDPDKLATNVKLSYTSTNGNQTTAPAKTVSLSQGLNFKSPDDKLTITANDNGEVVFQAKDWTSDINTAKTEAIADAKTYTDTQISGLSSSLKFTGDTTISEPIVDLKNQKLAVNGTSNYVTTKAEGQTLTIDLDSDLKGKLDNLPTNVNESLQTINNKIGTAPADAPNAQTSPAGADGLNGKSLTEQINALRDGTAGNVVYTDPAGNRLVKGADGNYYPKDTALGADGLPTDKTVQPVAKDQIVTTTVNPDGSTTTPTQMGNVKSGLGLDGTGADGTSGSPSDPKAITAEKAKEALNGKNGNPGLLAMEGANNLNKVATVGDLQALAQAGIDFLGNEAEGKAIHKTLGSTLKIEGKSGVTYDDNNKSTYSADNLITHNDNGTLRIEMLKTPTFEGVKLATNGGTPISLTPDANGTSLTLAKNGADGTSSPVELKGIAAGTADDSAINKAQLDKLKNQLGLSDTKETSPEASPAGKDGLDGKTLTEKTNALRDGLAGNVVYTDPNGNRLVKGSNGEYYPAETPMGENGLPQDTNVQPVDKSTIVATTVNPDGTTTTPTQMGNVKSGLGLDGTGKDGSGSVSDPKAITAEKAKEALNGKDGNPGLLAMEGANNLNKVATVGDLQALAQAGIDFLGNEDTNKAIHKTLGSTLSIEGKSGEKYSDTNKDKYSADNLITHNDNGTLRIEMLKTPNFESVQLGSSSGEKITLTPDADNGKLTLAKTKADGSPLDNSADNKVVLDGLKAGETADSAVTKGQLDELASQIGTPVPEDTTGTAGADGLNGKNLAEKVDALRDGTAGNVVYTDPQGNRLVKGDDGKYYPAGTVFDQNGQPVAAVPTENLIATTVNPDGSTTSPVQMGNVKSGLGLDGAGEDGTGTTSSPKAITAQQAKDALNGKDGKTGLLAMEGANNLNKVATVGDLQALAQAGIDFLGNEESTQSIHKTLGSTLSIEGKSGEKYSDTNKDKYSADNLITHNDNGTLRIEMLKNPNFESVQLGSSAGEKITLTPDADNGKLTLAKTKADGSPLDNPADNKVVLDGLKAGETPDSAVTKGQLDELASQIGTPVPEDTTGTAGADGLNGKTLAEKVDALRDGTAGNVVYTDPQGNRLVKGDDGKYYPAGTQFNEQGQPVDKQGQPVAAVPTENLIATTVNPDGSTTSPVQMGNVKSGLGLDGAGEDGTGTTSSPKAITAQQAKDALNGKDGKTGLLAMEGANNLNKVATVGDLQALAQAGIDFLGNEDSTKAIHKTLGSTLKIEGKSNTTYGDDNKANYSADNLITHNDNGTLRIEMLKTPTFEGVKLATNGGTPISLTPDANGTSLTLAKNGADGTSSPVELKGVAAGTTENSAINKAQLDELKNQLGLSDTPEVSPTESPAGKDGLDGKTLTEKANALRDGLAGNVVYTDPNGNRLVKGSDGKYYPAEQVGNKVQGTDGKWYPEGTTFKDGNPIAKDGSSATALGDTDTPKEVAKDSIVSTAVNPDGSTANPIQMGNVKSGLGLDGSAGNDGQDANAADPKAITAEAAKNAIAGADGQSGLLTKSGADLNKVATVGDLQALAQAGLDFNGNNTDAVVHRPLGTKLEIVGDSPATNFASAVGNINVFGDPTNNKLVIQLSKVLTNITSIGGGVKDSVTDKTSTSPEDQKAQLTFNDDDLALNNKTLSGVKSAIKPATKTQDKTMLDHLKEAAKDKGSSVVNVEDLAEVTAALETELTDKGLSFGGDSGEKVSRKLGEQLDVKGGVTDPAKLTNDNIGVVTDPDNNALIVKLAKEISNISSITTETKDGQSATFNSAGMTITGSDDKAGQSASYGLGGTTLTNGENKAELKPESLTFSDATNPDGAKSSLSKDSLNFTKEDGSKGISVNGKDGTISNLADRTLVGKDGNGPLSSDYGTGDNRNNAATEGALKDLADKLGVSTPNTLPIDSTTGPSGADGLNGKSVLDKIQALRDGAAGNLVYTDSEGKRLVKGNDGKYYPAGTVFDQNGQPVDKQGQPVEAVPTENLIATTVNPDGSTKNPVQMGNVKSGLGLDETATPITAEAAKNAIAGADGNSGLLTQSGASLNKVATVGDLQALAQAGLDFVGNNEENVHRPLGTQLKVVGDGVDAAKAKDFESATGNINVKSNATDNSLTVQLAKDLKNLTSSEFKDADGNTTTVNGAGITITPPAKDDGSVAPSVSLSSKGLDNGGNKITNLAKGENNGDAVTIEQLKELTKAVTGSSNIDIANKEVNKDNRRLDDGTIFEGEFEGETSKDILVQDGKPVLKTYNVSDQKEYLTNSVYTAISNMNEQGIKFFHTNDGKTQQTNQASNTEDSSASGTYSTAVGYQSSAEGKNSLAMGSGSVVKGENSIVIGSEGSVHGSDSISVGTGNEVFGNNSGAFGAPSIINATSSYLVGNNSTLGSGDELTALVEERKALTRPTRPEKLEKKGKDESPQDYQNRVNAYLEKMAEYNTALADYMEKREAINEKITALSEKTQGVMAMGNNVTVTQGSHGALVMGSNSYVNVVNSGLDTNIQGIAIGNNTRVDTNASSVALGSGAHALQSLEALQAATVYAHEQAVGKGSEVIGEVSFGKEGEYRRLTNVAAGAADTDAVNVSQLKGVASNINQQLNNLSQNISGVAASSAAMANLPQAYLPGKSMVAVSTGYHKGQSAIALGVSRIADNGKLIIKASASHNTQNDFTGGIGVGYQW</sequence>
<dbReference type="InterPro" id="IPR024973">
    <property type="entry name" value="ESPR"/>
</dbReference>
<feature type="domain" description="Trimeric autotransporter adhesin YadA-like head" evidence="14">
    <location>
        <begin position="361"/>
        <end position="383"/>
    </location>
</feature>
<dbReference type="CDD" id="cd12820">
    <property type="entry name" value="LbR_YadA-like"/>
    <property type="match status" value="2"/>
</dbReference>
<accession>A0AAX3XBB5</accession>
<feature type="coiled-coil region" evidence="11">
    <location>
        <begin position="3548"/>
        <end position="3582"/>
    </location>
</feature>
<evidence type="ECO:0000256" key="1">
    <source>
        <dbReference type="ARBA" id="ARBA00004241"/>
    </source>
</evidence>
<feature type="compositionally biased region" description="Polar residues" evidence="12">
    <location>
        <begin position="2995"/>
        <end position="3009"/>
    </location>
</feature>
<feature type="domain" description="Trimeric autotransporter adhesin YadA-like C-terminal membrane anchor" evidence="13">
    <location>
        <begin position="3738"/>
        <end position="3798"/>
    </location>
</feature>
<name>A0AAX3XBB5_9PAST</name>
<feature type="region of interest" description="Disordered" evidence="12">
    <location>
        <begin position="3407"/>
        <end position="3427"/>
    </location>
</feature>
<dbReference type="SUPFAM" id="SSF54523">
    <property type="entry name" value="Pili subunits"/>
    <property type="match status" value="1"/>
</dbReference>
<feature type="domain" description="Trimeric autotransporter adhesin YadA-like head" evidence="14">
    <location>
        <begin position="191"/>
        <end position="217"/>
    </location>
</feature>
<evidence type="ECO:0000256" key="3">
    <source>
        <dbReference type="ARBA" id="ARBA00005848"/>
    </source>
</evidence>
<keyword evidence="18" id="KW-1185">Reference proteome</keyword>
<feature type="compositionally biased region" description="Polar residues" evidence="12">
    <location>
        <begin position="1361"/>
        <end position="1377"/>
    </location>
</feature>
<keyword evidence="11" id="KW-0175">Coiled coil</keyword>
<evidence type="ECO:0000256" key="7">
    <source>
        <dbReference type="ARBA" id="ARBA00022729"/>
    </source>
</evidence>
<feature type="domain" description="ESPR" evidence="16">
    <location>
        <begin position="1"/>
        <end position="44"/>
    </location>
</feature>
<feature type="region of interest" description="Disordered" evidence="12">
    <location>
        <begin position="2938"/>
        <end position="2973"/>
    </location>
</feature>
<feature type="region of interest" description="Disordered" evidence="12">
    <location>
        <begin position="3519"/>
        <end position="3542"/>
    </location>
</feature>
<keyword evidence="10" id="KW-0998">Cell outer membrane</keyword>
<feature type="domain" description="Trimeric autotransporter adhesin YadA-like stalk" evidence="15">
    <location>
        <begin position="459"/>
        <end position="500"/>
    </location>
</feature>
<organism evidence="17 18">
    <name type="scientific">Gallibacterium anatis</name>
    <dbReference type="NCBI Taxonomy" id="750"/>
    <lineage>
        <taxon>Bacteria</taxon>
        <taxon>Pseudomonadati</taxon>
        <taxon>Pseudomonadota</taxon>
        <taxon>Gammaproteobacteria</taxon>
        <taxon>Pasteurellales</taxon>
        <taxon>Pasteurellaceae</taxon>
        <taxon>Gallibacterium</taxon>
    </lineage>
</organism>
<dbReference type="InterPro" id="IPR005594">
    <property type="entry name" value="YadA_C"/>
</dbReference>
<keyword evidence="8" id="KW-0653">Protein transport</keyword>
<keyword evidence="9" id="KW-0472">Membrane</keyword>
<dbReference type="Pfam" id="PF05662">
    <property type="entry name" value="YadA_stalk"/>
    <property type="match status" value="3"/>
</dbReference>
<dbReference type="Pfam" id="PF05658">
    <property type="entry name" value="YadA_head"/>
    <property type="match status" value="4"/>
</dbReference>